<sequence>MHDGPEFAGIPRLRGVASGREYDRAMFPTKTQRPAVLGAAALLAAGSLLLGCSSADTAPAPQAPAGLDFYTPQADTVAGEHGSVIWSRPLSGIPGLANADNHLVLYRSVDPKGATVAVSGVVAVPRGEAPAGGWPLISWAHGTTGIADACAPSRDTDENYPAHAYIARTRVVQQRLLDAGYAVAMTDYQGLGTPGRHSYLIGEAQARAVTDIARAARELAPSIGTRWATIGHSQGGQAAIFTNAIGPTWAPELQLVGAAALAPANNNGSRLALLRTAAEVGPAADMTERRAALPFAPLVIAGAETAGGFDPAAFLTPEAADKLKLVDDNCIPALSTPEQWTGIGVHEVVTPTGDLSGIRAVLDANEPTAVRSGLPLLVIQGRRDVIVVPEGTDAMVAQLRAAGSPVDYRTDEYADADHRAILESGLDTLLTWTDTHFDRT</sequence>
<proteinExistence type="predicted"/>
<dbReference type="InterPro" id="IPR029058">
    <property type="entry name" value="AB_hydrolase_fold"/>
</dbReference>
<evidence type="ECO:0000313" key="1">
    <source>
        <dbReference type="EMBL" id="GGN75024.1"/>
    </source>
</evidence>
<accession>A0ABQ2KAJ8</accession>
<dbReference type="SUPFAM" id="SSF53474">
    <property type="entry name" value="alpha/beta-Hydrolases"/>
    <property type="match status" value="1"/>
</dbReference>
<reference evidence="2" key="1">
    <citation type="journal article" date="2019" name="Int. J. Syst. Evol. Microbiol.">
        <title>The Global Catalogue of Microorganisms (GCM) 10K type strain sequencing project: providing services to taxonomists for standard genome sequencing and annotation.</title>
        <authorList>
            <consortium name="The Broad Institute Genomics Platform"/>
            <consortium name="The Broad Institute Genome Sequencing Center for Infectious Disease"/>
            <person name="Wu L."/>
            <person name="Ma J."/>
        </authorList>
    </citation>
    <scope>NUCLEOTIDE SEQUENCE [LARGE SCALE GENOMIC DNA]</scope>
    <source>
        <strain evidence="2">CGMCC 4.7329</strain>
    </source>
</reference>
<dbReference type="Proteomes" id="UP000658127">
    <property type="component" value="Unassembled WGS sequence"/>
</dbReference>
<gene>
    <name evidence="1" type="ORF">GCM10011610_19050</name>
</gene>
<dbReference type="PANTHER" id="PTHR34853">
    <property type="match status" value="1"/>
</dbReference>
<dbReference type="Gene3D" id="3.40.50.1820">
    <property type="entry name" value="alpha/beta hydrolase"/>
    <property type="match status" value="2"/>
</dbReference>
<keyword evidence="2" id="KW-1185">Reference proteome</keyword>
<dbReference type="InterPro" id="IPR005152">
    <property type="entry name" value="Lipase_secreted"/>
</dbReference>
<dbReference type="EMBL" id="BMNE01000002">
    <property type="protein sequence ID" value="GGN75024.1"/>
    <property type="molecule type" value="Genomic_DNA"/>
</dbReference>
<evidence type="ECO:0000313" key="2">
    <source>
        <dbReference type="Proteomes" id="UP000658127"/>
    </source>
</evidence>
<dbReference type="PANTHER" id="PTHR34853:SF1">
    <property type="entry name" value="LIPASE 5"/>
    <property type="match status" value="1"/>
</dbReference>
<name>A0ABQ2KAJ8_9NOCA</name>
<dbReference type="PIRSF" id="PIRSF029171">
    <property type="entry name" value="Esterase_LipA"/>
    <property type="match status" value="1"/>
</dbReference>
<evidence type="ECO:0008006" key="3">
    <source>
        <dbReference type="Google" id="ProtNLM"/>
    </source>
</evidence>
<protein>
    <recommendedName>
        <fullName evidence="3">Secretory lipase</fullName>
    </recommendedName>
</protein>
<dbReference type="Pfam" id="PF03583">
    <property type="entry name" value="LIP"/>
    <property type="match status" value="1"/>
</dbReference>
<comment type="caution">
    <text evidence="1">The sequence shown here is derived from an EMBL/GenBank/DDBJ whole genome shotgun (WGS) entry which is preliminary data.</text>
</comment>
<organism evidence="1 2">
    <name type="scientific">Nocardia rhizosphaerihabitans</name>
    <dbReference type="NCBI Taxonomy" id="1691570"/>
    <lineage>
        <taxon>Bacteria</taxon>
        <taxon>Bacillati</taxon>
        <taxon>Actinomycetota</taxon>
        <taxon>Actinomycetes</taxon>
        <taxon>Mycobacteriales</taxon>
        <taxon>Nocardiaceae</taxon>
        <taxon>Nocardia</taxon>
    </lineage>
</organism>